<evidence type="ECO:0000256" key="5">
    <source>
        <dbReference type="ARBA" id="ARBA00023015"/>
    </source>
</evidence>
<dbReference type="SUPFAM" id="SSF53098">
    <property type="entry name" value="Ribonuclease H-like"/>
    <property type="match status" value="1"/>
</dbReference>
<evidence type="ECO:0000256" key="1">
    <source>
        <dbReference type="ARBA" id="ARBA00004123"/>
    </source>
</evidence>
<feature type="compositionally biased region" description="Polar residues" evidence="10">
    <location>
        <begin position="55"/>
        <end position="79"/>
    </location>
</feature>
<evidence type="ECO:0000256" key="6">
    <source>
        <dbReference type="ARBA" id="ARBA00023125"/>
    </source>
</evidence>
<dbReference type="SUPFAM" id="SSF57667">
    <property type="entry name" value="beta-beta-alpha zinc fingers"/>
    <property type="match status" value="1"/>
</dbReference>
<keyword evidence="7" id="KW-0804">Transcription</keyword>
<comment type="caution">
    <text evidence="12">The sequence shown here is derived from an EMBL/GenBank/DDBJ whole genome shotgun (WGS) entry which is preliminary data.</text>
</comment>
<dbReference type="Proteomes" id="UP001642540">
    <property type="component" value="Unassembled WGS sequence"/>
</dbReference>
<keyword evidence="3 9" id="KW-0863">Zinc-finger</keyword>
<dbReference type="InterPro" id="IPR036236">
    <property type="entry name" value="Znf_C2H2_sf"/>
</dbReference>
<evidence type="ECO:0000256" key="9">
    <source>
        <dbReference type="PROSITE-ProRule" id="PRU00027"/>
    </source>
</evidence>
<keyword evidence="4" id="KW-0862">Zinc</keyword>
<dbReference type="InterPro" id="IPR012337">
    <property type="entry name" value="RNaseH-like_sf"/>
</dbReference>
<sequence length="852" mass="95536">MPETGSLVYLTRSRENGKWRNEKGKFVCKPKISPDSATGADLPPQIDPDTIQLDPETNQPVPNAMQSASNAIQSTSNGIQSTSKTTQPKTQRKRKRHCMGAVKAKKTRKRTYPPGYVPRVGKKTSVVWYYFESIGHENGVSRGQCRMCFVIFKNPGGSTTGMRSHLDRRHTGCVELVLNEPESESKTQIAESYILEHCIAGPDGVLKREVKQDIKDEKGEPTSPPPPPLSVEGGAIGEVGETEIFEGDFESDNNEEDFKNMLEVSIASGSSTKRHVLPGPPPGICSVVETENNTKLLVNLLASSMRPLQSANSSGFMNMLQGLNSEYLGDVSGQNNNIMGAMVDALNDQFRDLRDVGRRELEDQFISISLELWTKTNSEIYLLAHAHYVSEYWTFDSKFLGMQKLPGTNLLTPTTELYETIATAMDSLVEDMQIKRDKITMITFNASPFKQEETVAISSIRTIPCFNEVFRQAFVILNNGATQLTGIDIIEDCKKQAKQILPSYKEIKRHPAKFIETFRKFLVSGRGNDLPLNTTLDDIDALGRMQQPINEMLESLLDEPVIPASLILPLIFGIQSLFNYQVDCDNSNWPQEERKAIAAAVNNFIQTSYNFDITSNELGDTTLAICSFLDPRYKGMNFINGELRQALHETITELLHKLEKEMPTESDTGHIISVHSEHPDFAHLNASSSDPLNMDPQPSTSRQSSKLATIMTRVMGRKSMPTTPSSRVQEELANYSREPDSLLGVDPYQWWGNNSDRYPTLSQLAKKYFCIRGISIHGKFAFTPAGKKFHNNLSNLEPEFVEKMLFIRKYLADEDEDQSDTRSNSCIIIEDRLDIKTEMITLNNTSLMEEET</sequence>
<feature type="domain" description="BED-type" evidence="11">
    <location>
        <begin position="122"/>
        <end position="170"/>
    </location>
</feature>
<dbReference type="InterPro" id="IPR003656">
    <property type="entry name" value="Znf_BED"/>
</dbReference>
<dbReference type="Pfam" id="PF05699">
    <property type="entry name" value="Dimer_Tnp_hAT"/>
    <property type="match status" value="1"/>
</dbReference>
<evidence type="ECO:0000256" key="3">
    <source>
        <dbReference type="ARBA" id="ARBA00022771"/>
    </source>
</evidence>
<organism evidence="12 13">
    <name type="scientific">Orchesella dallaii</name>
    <dbReference type="NCBI Taxonomy" id="48710"/>
    <lineage>
        <taxon>Eukaryota</taxon>
        <taxon>Metazoa</taxon>
        <taxon>Ecdysozoa</taxon>
        <taxon>Arthropoda</taxon>
        <taxon>Hexapoda</taxon>
        <taxon>Collembola</taxon>
        <taxon>Entomobryomorpha</taxon>
        <taxon>Entomobryoidea</taxon>
        <taxon>Orchesellidae</taxon>
        <taxon>Orchesellinae</taxon>
        <taxon>Orchesella</taxon>
    </lineage>
</organism>
<evidence type="ECO:0000256" key="10">
    <source>
        <dbReference type="SAM" id="MobiDB-lite"/>
    </source>
</evidence>
<keyword evidence="8" id="KW-0539">Nucleus</keyword>
<feature type="compositionally biased region" description="Basic and acidic residues" evidence="10">
    <location>
        <begin position="12"/>
        <end position="25"/>
    </location>
</feature>
<gene>
    <name evidence="12" type="ORF">ODALV1_LOCUS23464</name>
</gene>
<evidence type="ECO:0000313" key="12">
    <source>
        <dbReference type="EMBL" id="CAL8129861.1"/>
    </source>
</evidence>
<name>A0ABP1RL60_9HEXA</name>
<evidence type="ECO:0000256" key="7">
    <source>
        <dbReference type="ARBA" id="ARBA00023163"/>
    </source>
</evidence>
<protein>
    <recommendedName>
        <fullName evidence="11">BED-type domain-containing protein</fullName>
    </recommendedName>
</protein>
<dbReference type="EMBL" id="CAXLJM020000078">
    <property type="protein sequence ID" value="CAL8129861.1"/>
    <property type="molecule type" value="Genomic_DNA"/>
</dbReference>
<dbReference type="InterPro" id="IPR008906">
    <property type="entry name" value="HATC_C_dom"/>
</dbReference>
<dbReference type="PROSITE" id="PS50808">
    <property type="entry name" value="ZF_BED"/>
    <property type="match status" value="1"/>
</dbReference>
<dbReference type="InterPro" id="IPR052035">
    <property type="entry name" value="ZnF_BED_domain_contain"/>
</dbReference>
<keyword evidence="13" id="KW-1185">Reference proteome</keyword>
<reference evidence="12 13" key="1">
    <citation type="submission" date="2024-08" db="EMBL/GenBank/DDBJ databases">
        <authorList>
            <person name="Cucini C."/>
            <person name="Frati F."/>
        </authorList>
    </citation>
    <scope>NUCLEOTIDE SEQUENCE [LARGE SCALE GENOMIC DNA]</scope>
</reference>
<feature type="region of interest" description="Disordered" evidence="10">
    <location>
        <begin position="1"/>
        <end position="116"/>
    </location>
</feature>
<feature type="compositionally biased region" description="Basic residues" evidence="10">
    <location>
        <begin position="90"/>
        <end position="111"/>
    </location>
</feature>
<accession>A0ABP1RL60</accession>
<comment type="subcellular location">
    <subcellularLocation>
        <location evidence="1">Nucleus</location>
    </subcellularLocation>
</comment>
<keyword evidence="5" id="KW-0805">Transcription regulation</keyword>
<proteinExistence type="predicted"/>
<evidence type="ECO:0000256" key="8">
    <source>
        <dbReference type="ARBA" id="ARBA00023242"/>
    </source>
</evidence>
<evidence type="ECO:0000256" key="4">
    <source>
        <dbReference type="ARBA" id="ARBA00022833"/>
    </source>
</evidence>
<keyword evidence="6" id="KW-0238">DNA-binding</keyword>
<evidence type="ECO:0000259" key="11">
    <source>
        <dbReference type="PROSITE" id="PS50808"/>
    </source>
</evidence>
<feature type="compositionally biased region" description="Low complexity" evidence="10">
    <location>
        <begin position="80"/>
        <end position="89"/>
    </location>
</feature>
<dbReference type="Pfam" id="PF02892">
    <property type="entry name" value="zf-BED"/>
    <property type="match status" value="1"/>
</dbReference>
<evidence type="ECO:0000256" key="2">
    <source>
        <dbReference type="ARBA" id="ARBA00022723"/>
    </source>
</evidence>
<dbReference type="SMART" id="SM00614">
    <property type="entry name" value="ZnF_BED"/>
    <property type="match status" value="1"/>
</dbReference>
<dbReference type="PANTHER" id="PTHR46481:SF10">
    <property type="entry name" value="ZINC FINGER BED DOMAIN-CONTAINING PROTEIN 39"/>
    <property type="match status" value="1"/>
</dbReference>
<dbReference type="PANTHER" id="PTHR46481">
    <property type="entry name" value="ZINC FINGER BED DOMAIN-CONTAINING PROTEIN 4"/>
    <property type="match status" value="1"/>
</dbReference>
<keyword evidence="2" id="KW-0479">Metal-binding</keyword>
<evidence type="ECO:0000313" key="13">
    <source>
        <dbReference type="Proteomes" id="UP001642540"/>
    </source>
</evidence>